<dbReference type="GO" id="GO:0005886">
    <property type="term" value="C:plasma membrane"/>
    <property type="evidence" value="ECO:0007669"/>
    <property type="project" value="UniProtKB-SubCell"/>
</dbReference>
<keyword evidence="9 10" id="KW-0807">Transducer</keyword>
<dbReference type="GO" id="GO:0004989">
    <property type="term" value="F:octopamine receptor activity"/>
    <property type="evidence" value="ECO:0007669"/>
    <property type="project" value="EnsemblMetazoa"/>
</dbReference>
<dbReference type="InterPro" id="IPR017452">
    <property type="entry name" value="GPCR_Rhodpsn_7TM"/>
</dbReference>
<dbReference type="Gene3D" id="1.20.1070.10">
    <property type="entry name" value="Rhodopsin 7-helix transmembrane proteins"/>
    <property type="match status" value="2"/>
</dbReference>
<protein>
    <recommendedName>
        <fullName evidence="13">G-protein coupled receptors family 1 profile domain-containing protein</fullName>
    </recommendedName>
</protein>
<dbReference type="Pfam" id="PF00001">
    <property type="entry name" value="7tm_1"/>
    <property type="match status" value="1"/>
</dbReference>
<evidence type="ECO:0000256" key="12">
    <source>
        <dbReference type="SAM" id="Phobius"/>
    </source>
</evidence>
<feature type="transmembrane region" description="Helical" evidence="12">
    <location>
        <begin position="94"/>
        <end position="116"/>
    </location>
</feature>
<feature type="compositionally biased region" description="Polar residues" evidence="11">
    <location>
        <begin position="423"/>
        <end position="435"/>
    </location>
</feature>
<evidence type="ECO:0000259" key="13">
    <source>
        <dbReference type="PROSITE" id="PS50262"/>
    </source>
</evidence>
<comment type="subcellular location">
    <subcellularLocation>
        <location evidence="1">Cell membrane</location>
        <topology evidence="1">Multi-pass membrane protein</topology>
    </subcellularLocation>
</comment>
<evidence type="ECO:0000256" key="5">
    <source>
        <dbReference type="ARBA" id="ARBA00023040"/>
    </source>
</evidence>
<feature type="domain" description="G-protein coupled receptors family 1 profile" evidence="13">
    <location>
        <begin position="77"/>
        <end position="544"/>
    </location>
</feature>
<dbReference type="FunFam" id="1.20.1070.10:FF:000573">
    <property type="entry name" value="SERotonin/octopamine receptor family"/>
    <property type="match status" value="1"/>
</dbReference>
<feature type="transmembrane region" description="Helical" evidence="12">
    <location>
        <begin position="136"/>
        <end position="157"/>
    </location>
</feature>
<evidence type="ECO:0000313" key="14">
    <source>
        <dbReference type="EMBL" id="ULU12999.1"/>
    </source>
</evidence>
<dbReference type="SMART" id="SM01381">
    <property type="entry name" value="7TM_GPCR_Srsx"/>
    <property type="match status" value="1"/>
</dbReference>
<dbReference type="FunFam" id="1.20.1070.10:FF:000452">
    <property type="entry name" value="SERotonin/octopamine receptor family"/>
    <property type="match status" value="1"/>
</dbReference>
<evidence type="ECO:0000256" key="8">
    <source>
        <dbReference type="ARBA" id="ARBA00023180"/>
    </source>
</evidence>
<evidence type="ECO:0000313" key="15">
    <source>
        <dbReference type="Proteomes" id="UP000827892"/>
    </source>
</evidence>
<dbReference type="PRINTS" id="PR00237">
    <property type="entry name" value="GPCRRHODOPSN"/>
</dbReference>
<evidence type="ECO:0000256" key="4">
    <source>
        <dbReference type="ARBA" id="ARBA00022989"/>
    </source>
</evidence>
<dbReference type="EMBL" id="CP090891">
    <property type="protein sequence ID" value="ULU12999.1"/>
    <property type="molecule type" value="Genomic_DNA"/>
</dbReference>
<dbReference type="PANTHER" id="PTHR24248">
    <property type="entry name" value="ADRENERGIC RECEPTOR-RELATED G-PROTEIN COUPLED RECEPTOR"/>
    <property type="match status" value="1"/>
</dbReference>
<dbReference type="AlphaFoldDB" id="A0AAE9DVL9"/>
<name>A0AAE9DVL9_CAEBR</name>
<dbReference type="CDD" id="cd15063">
    <property type="entry name" value="7tmA_Octopamine_R"/>
    <property type="match status" value="1"/>
</dbReference>
<evidence type="ECO:0000256" key="2">
    <source>
        <dbReference type="ARBA" id="ARBA00022475"/>
    </source>
</evidence>
<evidence type="ECO:0000256" key="1">
    <source>
        <dbReference type="ARBA" id="ARBA00004651"/>
    </source>
</evidence>
<evidence type="ECO:0000256" key="11">
    <source>
        <dbReference type="SAM" id="MobiDB-lite"/>
    </source>
</evidence>
<evidence type="ECO:0000256" key="3">
    <source>
        <dbReference type="ARBA" id="ARBA00022692"/>
    </source>
</evidence>
<gene>
    <name evidence="14" type="ORF">L3Y34_015894</name>
</gene>
<feature type="transmembrane region" description="Helical" evidence="12">
    <location>
        <begin position="528"/>
        <end position="547"/>
    </location>
</feature>
<dbReference type="PROSITE" id="PS50262">
    <property type="entry name" value="G_PROTEIN_RECEP_F1_2"/>
    <property type="match status" value="1"/>
</dbReference>
<organism evidence="14 15">
    <name type="scientific">Caenorhabditis briggsae</name>
    <dbReference type="NCBI Taxonomy" id="6238"/>
    <lineage>
        <taxon>Eukaryota</taxon>
        <taxon>Metazoa</taxon>
        <taxon>Ecdysozoa</taxon>
        <taxon>Nematoda</taxon>
        <taxon>Chromadorea</taxon>
        <taxon>Rhabditida</taxon>
        <taxon>Rhabditina</taxon>
        <taxon>Rhabditomorpha</taxon>
        <taxon>Rhabditoidea</taxon>
        <taxon>Rhabditidae</taxon>
        <taxon>Peloderinae</taxon>
        <taxon>Caenorhabditis</taxon>
    </lineage>
</organism>
<feature type="compositionally biased region" description="Polar residues" evidence="11">
    <location>
        <begin position="377"/>
        <end position="397"/>
    </location>
</feature>
<keyword evidence="8" id="KW-0325">Glycoprotein</keyword>
<feature type="transmembrane region" description="Helical" evidence="12">
    <location>
        <begin position="496"/>
        <end position="516"/>
    </location>
</feature>
<dbReference type="SUPFAM" id="SSF81321">
    <property type="entry name" value="Family A G protein-coupled receptor-like"/>
    <property type="match status" value="1"/>
</dbReference>
<evidence type="ECO:0000256" key="9">
    <source>
        <dbReference type="ARBA" id="ARBA00023224"/>
    </source>
</evidence>
<keyword evidence="7 10" id="KW-0675">Receptor</keyword>
<keyword evidence="3 10" id="KW-0812">Transmembrane</keyword>
<feature type="region of interest" description="Disordered" evidence="11">
    <location>
        <begin position="361"/>
        <end position="445"/>
    </location>
</feature>
<comment type="similarity">
    <text evidence="10">Belongs to the G-protein coupled receptor 1 family.</text>
</comment>
<dbReference type="KEGG" id="cbr:CBG_12758"/>
<dbReference type="InterPro" id="IPR000276">
    <property type="entry name" value="GPCR_Rhodpsn"/>
</dbReference>
<reference evidence="14 15" key="1">
    <citation type="submission" date="2022-05" db="EMBL/GenBank/DDBJ databases">
        <title>Chromosome-level reference genomes for two strains of Caenorhabditis briggsae: an improved platform for comparative genomics.</title>
        <authorList>
            <person name="Stevens L."/>
            <person name="Andersen E.C."/>
        </authorList>
    </citation>
    <scope>NUCLEOTIDE SEQUENCE [LARGE SCALE GENOMIC DNA]</scope>
    <source>
        <strain evidence="14">QX1410_ONT</strain>
        <tissue evidence="14">Whole-organism</tissue>
    </source>
</reference>
<proteinExistence type="inferred from homology"/>
<feature type="transmembrane region" description="Helical" evidence="12">
    <location>
        <begin position="178"/>
        <end position="200"/>
    </location>
</feature>
<dbReference type="GO" id="GO:0007211">
    <property type="term" value="P:octopamine or tyramine signaling pathway"/>
    <property type="evidence" value="ECO:0007669"/>
    <property type="project" value="EnsemblMetazoa"/>
</dbReference>
<accession>A0AAE9DVL9</accession>
<dbReference type="PANTHER" id="PTHR24248:SF174">
    <property type="entry name" value="TYRAMINE_OCTOPAMINE RECEPTOR"/>
    <property type="match status" value="1"/>
</dbReference>
<feature type="transmembrane region" description="Helical" evidence="12">
    <location>
        <begin position="60"/>
        <end position="87"/>
    </location>
</feature>
<evidence type="ECO:0000256" key="7">
    <source>
        <dbReference type="ARBA" id="ARBA00023170"/>
    </source>
</evidence>
<dbReference type="OMA" id="PMLRVHR"/>
<feature type="region of interest" description="Disordered" evidence="11">
    <location>
        <begin position="302"/>
        <end position="321"/>
    </location>
</feature>
<keyword evidence="6 12" id="KW-0472">Membrane</keyword>
<keyword evidence="5 10" id="KW-0297">G-protein coupled receptor</keyword>
<dbReference type="PROSITE" id="PS00237">
    <property type="entry name" value="G_PROTEIN_RECEP_F1_1"/>
    <property type="match status" value="1"/>
</dbReference>
<keyword evidence="2" id="KW-1003">Cell membrane</keyword>
<sequence length="620" mass="68545">MEWVRQKLNGQFIEADEGDYGDSNYNTTTTIGFTPIIEDSPNCSFYEWSRNPSHAQFFRIFSIISVLTVLVVVVVLGNALVIAAVLLRRRLRSATGLLILSLALADLLVGTVILPFSIANEVLDQYWIFGETWCTIWLTLDIWMCTASIYNLVAISIDRYIAIIKPLNYPMLVTKFRARCTVAIVWIGSFLICSPSFFLASSIKDKETPCRCTPANAGRVYVVFSASSSFYIPMIIVVFVYFRIYVAARAATKSIYSGMMSVTAAANKKQNPKNYLLNHPDVINKDSLPMLRVHRGSSVVAQITPNKPYNASRQNGNSIDATAATTNGASQITAAAAAKARKYANDSAKTLVNRGAVVGAAQQGAGAGTRHKRNGRSSESSVDSLNGTNSYSATPHKSGNEELGSLIENSRSSSTDSTDKTEPLTNQTDDNFSMTNNNNNGYEKETCDESLLGESKKKSKSLASKFNHLMRRGMHKKRTAGAYEKRLSLEIKAAKTVAIVTGCFIFCWLGFALVYGLEIKLDDVAWSIVFWLGYLNSALNPVIYTVFNREFRTCFKRLLTCHHLNHPTHKYTNNNSYNSTAIRSTNAVNRVPQTSLYNYTQTQNSEKSSTAAVTFNTPTN</sequence>
<dbReference type="Proteomes" id="UP000827892">
    <property type="component" value="Chromosome I"/>
</dbReference>
<evidence type="ECO:0000256" key="6">
    <source>
        <dbReference type="ARBA" id="ARBA00023136"/>
    </source>
</evidence>
<evidence type="ECO:0000256" key="10">
    <source>
        <dbReference type="RuleBase" id="RU000688"/>
    </source>
</evidence>
<feature type="transmembrane region" description="Helical" evidence="12">
    <location>
        <begin position="220"/>
        <end position="242"/>
    </location>
</feature>
<keyword evidence="4 12" id="KW-1133">Transmembrane helix</keyword>